<dbReference type="Pfam" id="PF12171">
    <property type="entry name" value="zf-C2H2_jaz"/>
    <property type="match status" value="1"/>
</dbReference>
<dbReference type="GO" id="GO:0009116">
    <property type="term" value="P:nucleoside metabolic process"/>
    <property type="evidence" value="ECO:0007669"/>
    <property type="project" value="InterPro"/>
</dbReference>
<dbReference type="PANTHER" id="PTHR46082">
    <property type="entry name" value="ATP/GTP-BINDING PROTEIN-RELATED"/>
    <property type="match status" value="1"/>
</dbReference>
<dbReference type="Proteomes" id="UP000616885">
    <property type="component" value="Unassembled WGS sequence"/>
</dbReference>
<dbReference type="SUPFAM" id="SSF57667">
    <property type="entry name" value="beta-beta-alpha zinc fingers"/>
    <property type="match status" value="2"/>
</dbReference>
<dbReference type="SUPFAM" id="SSF53167">
    <property type="entry name" value="Purine and uridine phosphorylases"/>
    <property type="match status" value="1"/>
</dbReference>
<sequence>MAKCETCPKTFATQEACKQHMAKMGHRKPRKKCDQCNKLFQDRTAAEAHMTQVGHWSPKIPCQTCAVKFMTHQAAKEHMADKNHYKDYCKPCDTRFPNENELRMHFSSKAHRRTQKLDPGNVENLIRTQSNTEDFSSNGEITATLNLKRAISGATTNKESPEPSDYTVGWVCALPKEMAAAEGMLEKVYQRPSQHRLDKNSYVVGQIAHLKIVMACLPSGILGTASAAVVAEHMLKTFSKLEYFLLVGIGGGMPSTNSDVRLGDVVISQRVIQYDYGKSVPGSNLELTGHLNLPPAILLNAAARLESQEATGSELVSSILGHLARMEAKYPDSKYDWSYPGVENDQLFNSDYHHERKNSTCVDCDPARLQLRPPREMTWPKFHYGKVASASRVMRDGTARERLRKETDALCVEMEAAGLMNNFPCLVIRGICDYADSHKNKDWQLYAAAIAAAYAKELLSIMPKHI</sequence>
<dbReference type="InterPro" id="IPR000845">
    <property type="entry name" value="Nucleoside_phosphorylase_d"/>
</dbReference>
<dbReference type="SMART" id="SM00355">
    <property type="entry name" value="ZnF_C2H2"/>
    <property type="match status" value="4"/>
</dbReference>
<evidence type="ECO:0000256" key="3">
    <source>
        <dbReference type="ARBA" id="ARBA00022833"/>
    </source>
</evidence>
<evidence type="ECO:0000256" key="1">
    <source>
        <dbReference type="ARBA" id="ARBA00022723"/>
    </source>
</evidence>
<feature type="domain" description="C2H2-type" evidence="4">
    <location>
        <begin position="4"/>
        <end position="26"/>
    </location>
</feature>
<keyword evidence="3" id="KW-0862">Zinc</keyword>
<evidence type="ECO:0000313" key="6">
    <source>
        <dbReference type="Proteomes" id="UP000616885"/>
    </source>
</evidence>
<dbReference type="Gene3D" id="3.30.160.60">
    <property type="entry name" value="Classic Zinc Finger"/>
    <property type="match status" value="2"/>
</dbReference>
<accession>A0A8H7NKH4</accession>
<dbReference type="GO" id="GO:0008270">
    <property type="term" value="F:zinc ion binding"/>
    <property type="evidence" value="ECO:0007669"/>
    <property type="project" value="UniProtKB-KW"/>
</dbReference>
<dbReference type="InterPro" id="IPR013087">
    <property type="entry name" value="Znf_C2H2_type"/>
</dbReference>
<comment type="caution">
    <text evidence="5">The sequence shown here is derived from an EMBL/GenBank/DDBJ whole genome shotgun (WGS) entry which is preliminary data.</text>
</comment>
<dbReference type="InterPro" id="IPR022755">
    <property type="entry name" value="Znf_C2H2_jaz"/>
</dbReference>
<evidence type="ECO:0000256" key="2">
    <source>
        <dbReference type="ARBA" id="ARBA00022771"/>
    </source>
</evidence>
<dbReference type="Pfam" id="PF01048">
    <property type="entry name" value="PNP_UDP_1"/>
    <property type="match status" value="1"/>
</dbReference>
<dbReference type="InterPro" id="IPR036236">
    <property type="entry name" value="Znf_C2H2_sf"/>
</dbReference>
<reference evidence="5" key="1">
    <citation type="submission" date="2020-10" db="EMBL/GenBank/DDBJ databases">
        <title>High-Quality Genome Resource of Clonostachys rosea strain S41 by Oxford Nanopore Long-Read Sequencing.</title>
        <authorList>
            <person name="Wang H."/>
        </authorList>
    </citation>
    <scope>NUCLEOTIDE SEQUENCE</scope>
    <source>
        <strain evidence="5">S41</strain>
    </source>
</reference>
<dbReference type="EMBL" id="JADCTT010000002">
    <property type="protein sequence ID" value="KAF9757674.1"/>
    <property type="molecule type" value="Genomic_DNA"/>
</dbReference>
<dbReference type="PANTHER" id="PTHR46082:SF11">
    <property type="entry name" value="AAA+ ATPASE DOMAIN-CONTAINING PROTEIN-RELATED"/>
    <property type="match status" value="1"/>
</dbReference>
<dbReference type="GO" id="GO:0003824">
    <property type="term" value="F:catalytic activity"/>
    <property type="evidence" value="ECO:0007669"/>
    <property type="project" value="InterPro"/>
</dbReference>
<name>A0A8H7NKH4_BIOOC</name>
<evidence type="ECO:0000313" key="5">
    <source>
        <dbReference type="EMBL" id="KAF9757674.1"/>
    </source>
</evidence>
<keyword evidence="1" id="KW-0479">Metal-binding</keyword>
<gene>
    <name evidence="5" type="ORF">IM811_008618</name>
</gene>
<dbReference type="CDD" id="cd09008">
    <property type="entry name" value="MTAN"/>
    <property type="match status" value="1"/>
</dbReference>
<keyword evidence="2" id="KW-0863">Zinc-finger</keyword>
<organism evidence="5 6">
    <name type="scientific">Bionectria ochroleuca</name>
    <name type="common">Gliocladium roseum</name>
    <dbReference type="NCBI Taxonomy" id="29856"/>
    <lineage>
        <taxon>Eukaryota</taxon>
        <taxon>Fungi</taxon>
        <taxon>Dikarya</taxon>
        <taxon>Ascomycota</taxon>
        <taxon>Pezizomycotina</taxon>
        <taxon>Sordariomycetes</taxon>
        <taxon>Hypocreomycetidae</taxon>
        <taxon>Hypocreales</taxon>
        <taxon>Bionectriaceae</taxon>
        <taxon>Clonostachys</taxon>
    </lineage>
</organism>
<dbReference type="InterPro" id="IPR035994">
    <property type="entry name" value="Nucleoside_phosphorylase_sf"/>
</dbReference>
<feature type="domain" description="C2H2-type" evidence="4">
    <location>
        <begin position="33"/>
        <end position="55"/>
    </location>
</feature>
<dbReference type="Gene3D" id="3.40.50.1580">
    <property type="entry name" value="Nucleoside phosphorylase domain"/>
    <property type="match status" value="1"/>
</dbReference>
<evidence type="ECO:0000259" key="4">
    <source>
        <dbReference type="PROSITE" id="PS00028"/>
    </source>
</evidence>
<proteinExistence type="predicted"/>
<protein>
    <recommendedName>
        <fullName evidence="4">C2H2-type domain-containing protein</fullName>
    </recommendedName>
</protein>
<feature type="domain" description="C2H2-type" evidence="4">
    <location>
        <begin position="89"/>
        <end position="111"/>
    </location>
</feature>
<dbReference type="PROSITE" id="PS00028">
    <property type="entry name" value="ZINC_FINGER_C2H2_1"/>
    <property type="match status" value="3"/>
</dbReference>
<dbReference type="InterPro" id="IPR053137">
    <property type="entry name" value="NLR-like"/>
</dbReference>
<dbReference type="AlphaFoldDB" id="A0A8H7NKH4"/>